<dbReference type="InterPro" id="IPR051013">
    <property type="entry name" value="MBL_superfamily_lactonases"/>
</dbReference>
<dbReference type="SUPFAM" id="SSF56281">
    <property type="entry name" value="Metallo-hydrolase/oxidoreductase"/>
    <property type="match status" value="1"/>
</dbReference>
<protein>
    <submittedName>
        <fullName evidence="7">Metallo-beta-lactamase superfamily protein</fullName>
    </submittedName>
</protein>
<accession>A0ABQ0M8E3</accession>
<dbReference type="Pfam" id="PF00753">
    <property type="entry name" value="Lactamase_B"/>
    <property type="match status" value="1"/>
</dbReference>
<organism evidence="7 8">
    <name type="scientific">Mycena chlorophos</name>
    <name type="common">Agaric fungus</name>
    <name type="synonym">Agaricus chlorophos</name>
    <dbReference type="NCBI Taxonomy" id="658473"/>
    <lineage>
        <taxon>Eukaryota</taxon>
        <taxon>Fungi</taxon>
        <taxon>Dikarya</taxon>
        <taxon>Basidiomycota</taxon>
        <taxon>Agaricomycotina</taxon>
        <taxon>Agaricomycetes</taxon>
        <taxon>Agaricomycetidae</taxon>
        <taxon>Agaricales</taxon>
        <taxon>Marasmiineae</taxon>
        <taxon>Mycenaceae</taxon>
        <taxon>Mycena</taxon>
    </lineage>
</organism>
<evidence type="ECO:0000313" key="8">
    <source>
        <dbReference type="Proteomes" id="UP000815677"/>
    </source>
</evidence>
<gene>
    <name evidence="7" type="ORF">MCHLO_15783</name>
</gene>
<keyword evidence="2" id="KW-0479">Metal-binding</keyword>
<keyword evidence="8" id="KW-1185">Reference proteome</keyword>
<evidence type="ECO:0000256" key="2">
    <source>
        <dbReference type="ARBA" id="ARBA00022723"/>
    </source>
</evidence>
<name>A0ABQ0M8E3_MYCCL</name>
<dbReference type="CDD" id="cd07730">
    <property type="entry name" value="metallo-hydrolase-like_MBL-fold"/>
    <property type="match status" value="1"/>
</dbReference>
<feature type="domain" description="Metallo-beta-lactamase" evidence="6">
    <location>
        <begin position="123"/>
        <end position="159"/>
    </location>
</feature>
<evidence type="ECO:0000256" key="4">
    <source>
        <dbReference type="ARBA" id="ARBA00022833"/>
    </source>
</evidence>
<dbReference type="InterPro" id="IPR036866">
    <property type="entry name" value="RibonucZ/Hydroxyglut_hydro"/>
</dbReference>
<reference evidence="7" key="1">
    <citation type="submission" date="2014-09" db="EMBL/GenBank/DDBJ databases">
        <title>Genome sequence of the luminous mushroom Mycena chlorophos for searching fungal bioluminescence genes.</title>
        <authorList>
            <person name="Tanaka Y."/>
            <person name="Kasuga D."/>
            <person name="Oba Y."/>
            <person name="Hase S."/>
            <person name="Sato K."/>
            <person name="Oba Y."/>
            <person name="Sakakibara Y."/>
        </authorList>
    </citation>
    <scope>NUCLEOTIDE SEQUENCE</scope>
</reference>
<dbReference type="Proteomes" id="UP000815677">
    <property type="component" value="Unassembled WGS sequence"/>
</dbReference>
<keyword evidence="5" id="KW-0732">Signal</keyword>
<dbReference type="InterPro" id="IPR001279">
    <property type="entry name" value="Metallo-B-lactamas"/>
</dbReference>
<comment type="similarity">
    <text evidence="1">Belongs to the metallo-beta-lactamase superfamily.</text>
</comment>
<evidence type="ECO:0000259" key="6">
    <source>
        <dbReference type="Pfam" id="PF00753"/>
    </source>
</evidence>
<proteinExistence type="inferred from homology"/>
<keyword evidence="3" id="KW-0378">Hydrolase</keyword>
<evidence type="ECO:0000256" key="5">
    <source>
        <dbReference type="SAM" id="SignalP"/>
    </source>
</evidence>
<evidence type="ECO:0000256" key="1">
    <source>
        <dbReference type="ARBA" id="ARBA00007749"/>
    </source>
</evidence>
<feature type="signal peptide" evidence="5">
    <location>
        <begin position="1"/>
        <end position="21"/>
    </location>
</feature>
<sequence>MFSPSSFLAFPLLAALPGTFASFADFGIPSSSATVNVKAFHVVDFTLANLTGAFFSPVLPGRESVTLPMHAFLLEHQPSGKLFMFDLAMRNDPQNLTPAFAAFFTGGIATTNPDPFKDITQLLTEGNVSLDSIDTIIWSHTHFDHIGDMSKWPSGRNIIVSSQTNLTLFPDAQGSDLQASDLNGHNVSQVDLTSSSLVISGMNAVDLFNDGSFYLLDAPGHLEGHMIGLARVTPTSFIILGADTAHNLGVLRPSGSFQPNNPCPADILSSTTSSISADFFWSANTTPGHFDLLSRTQPLLAISDLADSFFVDPDAGQLSAAKLSALDADDDFLTLITHDASLDAAGALPLFPASLATWQKDGLKEKLAWLFLEEGNPAFLFSPANGNQSDSTSLSQCLQACHADVYRRSMEPTPRMQRSAGLDWDTLF</sequence>
<dbReference type="PANTHER" id="PTHR42978:SF5">
    <property type="entry name" value="METALLO-BETA-LACTAMASE DOMAIN-CONTAINING PROTEIN"/>
    <property type="match status" value="1"/>
</dbReference>
<dbReference type="EMBL" id="DF849869">
    <property type="protein sequence ID" value="GAT59507.1"/>
    <property type="molecule type" value="Genomic_DNA"/>
</dbReference>
<evidence type="ECO:0000313" key="7">
    <source>
        <dbReference type="EMBL" id="GAT59507.1"/>
    </source>
</evidence>
<feature type="chain" id="PRO_5046692016" evidence="5">
    <location>
        <begin position="22"/>
        <end position="428"/>
    </location>
</feature>
<evidence type="ECO:0000256" key="3">
    <source>
        <dbReference type="ARBA" id="ARBA00022801"/>
    </source>
</evidence>
<dbReference type="Gene3D" id="3.60.15.10">
    <property type="entry name" value="Ribonuclease Z/Hydroxyacylglutathione hydrolase-like"/>
    <property type="match status" value="1"/>
</dbReference>
<keyword evidence="4" id="KW-0862">Zinc</keyword>
<dbReference type="PANTHER" id="PTHR42978">
    <property type="entry name" value="QUORUM-QUENCHING LACTONASE YTNP-RELATED-RELATED"/>
    <property type="match status" value="1"/>
</dbReference>